<evidence type="ECO:0000256" key="9">
    <source>
        <dbReference type="ARBA" id="ARBA00023049"/>
    </source>
</evidence>
<evidence type="ECO:0000256" key="11">
    <source>
        <dbReference type="ARBA" id="ARBA00023180"/>
    </source>
</evidence>
<feature type="domain" description="CUB" evidence="16">
    <location>
        <begin position="386"/>
        <end position="498"/>
    </location>
</feature>
<comment type="cofactor">
    <cofactor evidence="14 15">
        <name>Zn(2+)</name>
        <dbReference type="ChEBI" id="CHEBI:29105"/>
    </cofactor>
    <text evidence="14 15">Binds 1 zinc ion per subunit.</text>
</comment>
<keyword evidence="11" id="KW-0325">Glycoprotein</keyword>
<dbReference type="InterPro" id="IPR006026">
    <property type="entry name" value="Peptidase_Metallo"/>
</dbReference>
<keyword evidence="6 12" id="KW-0732">Signal</keyword>
<name>A0A914WHK8_9BILA</name>
<dbReference type="PANTHER" id="PTHR10127:SF891">
    <property type="entry name" value="ZINC METALLOPROTEINASE NAS-29"/>
    <property type="match status" value="1"/>
</dbReference>
<dbReference type="PRINTS" id="PR00480">
    <property type="entry name" value="ASTACIN"/>
</dbReference>
<dbReference type="SMART" id="SM00235">
    <property type="entry name" value="ZnMc"/>
    <property type="match status" value="1"/>
</dbReference>
<dbReference type="InterPro" id="IPR034035">
    <property type="entry name" value="Astacin-like_dom"/>
</dbReference>
<feature type="binding site" evidence="14">
    <location>
        <position position="235"/>
    </location>
    <ligand>
        <name>Zn(2+)</name>
        <dbReference type="ChEBI" id="CHEBI:29105"/>
        <note>catalytic</note>
    </ligand>
</feature>
<dbReference type="InterPro" id="IPR000859">
    <property type="entry name" value="CUB_dom"/>
</dbReference>
<keyword evidence="5 14" id="KW-0479">Metal-binding</keyword>
<evidence type="ECO:0000256" key="6">
    <source>
        <dbReference type="ARBA" id="ARBA00022729"/>
    </source>
</evidence>
<dbReference type="WBParaSite" id="PSAMB.scaffold412size52380.g5522.t1">
    <property type="protein sequence ID" value="PSAMB.scaffold412size52380.g5522.t1"/>
    <property type="gene ID" value="PSAMB.scaffold412size52380.g5522"/>
</dbReference>
<feature type="domain" description="Peptidase M12A" evidence="17">
    <location>
        <begin position="144"/>
        <end position="344"/>
    </location>
</feature>
<evidence type="ECO:0000313" key="19">
    <source>
        <dbReference type="WBParaSite" id="PSAMB.scaffold412size52380.g5522.t1"/>
    </source>
</evidence>
<evidence type="ECO:0000256" key="10">
    <source>
        <dbReference type="ARBA" id="ARBA00023157"/>
    </source>
</evidence>
<evidence type="ECO:0000256" key="8">
    <source>
        <dbReference type="ARBA" id="ARBA00022833"/>
    </source>
</evidence>
<feature type="binding site" evidence="14">
    <location>
        <position position="239"/>
    </location>
    <ligand>
        <name>Zn(2+)</name>
        <dbReference type="ChEBI" id="CHEBI:29105"/>
        <note>catalytic</note>
    </ligand>
</feature>
<comment type="caution">
    <text evidence="13">Lacks conserved residue(s) required for the propagation of feature annotation.</text>
</comment>
<dbReference type="PIRSF" id="PIRSF036365">
    <property type="entry name" value="Astacin_nematoda"/>
    <property type="match status" value="1"/>
</dbReference>
<proteinExistence type="predicted"/>
<keyword evidence="9 14" id="KW-0482">Metalloprotease</keyword>
<comment type="subcellular location">
    <subcellularLocation>
        <location evidence="1 12">Secreted</location>
    </subcellularLocation>
</comment>
<dbReference type="SMART" id="SM00042">
    <property type="entry name" value="CUB"/>
    <property type="match status" value="1"/>
</dbReference>
<dbReference type="Pfam" id="PF01400">
    <property type="entry name" value="Astacin"/>
    <property type="match status" value="1"/>
</dbReference>
<sequence>MNFLFVFVFFLIKVRDVTSVPIPLEGATKTSNEVETSGTEETNNAEIRKVILQHTNRLSDSDLVQIRDKLKKLNVNVRRSYDPSIISGVKVPERKNVVYDTEDGFKDVWELNQKLTDYLYQSDILLTPAQMDDILIDNSRQKRKAKASPDFKWSTSKPIPYVFDDYLAPIKKTAIENALKYWQDYTCVSFEYNAAGEDSLKFINGAGCYSNIGRITGQQEVSIGDGCEYLGITSHEVAHALGFYHEQSRYDRDDFLSVNLTNVLPDMARNFDVGSPTDMNFYGIPYEYGSVMSYSSSSFAVDRNVPVIIPLDPLYLQSMGQRTGPTFLDILEMNRHYGCLALCKRSSIKCSRGGYPNPNDCSKCICPAGFGGESCNERQPAQNANCGSELHATDAWQELYGEIGGSKTVFPSVCTWHIIAPIDDRIEMRITELNARCHSGCAHNALQVKTRRNVQPTGYRHCCKEDNRGHVYRTDTNVLPIIAEAFIHMNFTLEYRSISSSSTTARAIIVTANSFYKSKAAENGGQSIAPASICFLLVYVSLVMQYNCKCASHM</sequence>
<evidence type="ECO:0000256" key="3">
    <source>
        <dbReference type="ARBA" id="ARBA00022536"/>
    </source>
</evidence>
<dbReference type="Proteomes" id="UP000887566">
    <property type="component" value="Unplaced"/>
</dbReference>
<dbReference type="PROSITE" id="PS01180">
    <property type="entry name" value="CUB"/>
    <property type="match status" value="1"/>
</dbReference>
<evidence type="ECO:0000256" key="5">
    <source>
        <dbReference type="ARBA" id="ARBA00022723"/>
    </source>
</evidence>
<dbReference type="PANTHER" id="PTHR10127">
    <property type="entry name" value="DISCOIDIN, CUB, EGF, LAMININ , AND ZINC METALLOPROTEASE DOMAIN CONTAINING"/>
    <property type="match status" value="1"/>
</dbReference>
<dbReference type="PROSITE" id="PS51864">
    <property type="entry name" value="ASTACIN"/>
    <property type="match status" value="1"/>
</dbReference>
<evidence type="ECO:0000256" key="7">
    <source>
        <dbReference type="ARBA" id="ARBA00022801"/>
    </source>
</evidence>
<dbReference type="AlphaFoldDB" id="A0A914WHK8"/>
<feature type="chain" id="PRO_5038165000" description="Zinc metalloproteinase" evidence="12 15">
    <location>
        <begin position="20"/>
        <end position="554"/>
    </location>
</feature>
<evidence type="ECO:0000256" key="2">
    <source>
        <dbReference type="ARBA" id="ARBA00022525"/>
    </source>
</evidence>
<dbReference type="SUPFAM" id="SSF49854">
    <property type="entry name" value="Spermadhesin, CUB domain"/>
    <property type="match status" value="1"/>
</dbReference>
<organism evidence="18 19">
    <name type="scientific">Plectus sambesii</name>
    <dbReference type="NCBI Taxonomy" id="2011161"/>
    <lineage>
        <taxon>Eukaryota</taxon>
        <taxon>Metazoa</taxon>
        <taxon>Ecdysozoa</taxon>
        <taxon>Nematoda</taxon>
        <taxon>Chromadorea</taxon>
        <taxon>Plectida</taxon>
        <taxon>Plectina</taxon>
        <taxon>Plectoidea</taxon>
        <taxon>Plectidae</taxon>
        <taxon>Plectus</taxon>
    </lineage>
</organism>
<dbReference type="InterPro" id="IPR001506">
    <property type="entry name" value="Peptidase_M12A"/>
</dbReference>
<protein>
    <recommendedName>
        <fullName evidence="12">Zinc metalloproteinase</fullName>
    </recommendedName>
</protein>
<evidence type="ECO:0000256" key="4">
    <source>
        <dbReference type="ARBA" id="ARBA00022670"/>
    </source>
</evidence>
<evidence type="ECO:0000256" key="13">
    <source>
        <dbReference type="PROSITE-ProRule" id="PRU00059"/>
    </source>
</evidence>
<dbReference type="InterPro" id="IPR035914">
    <property type="entry name" value="Sperma_CUB_dom_sf"/>
</dbReference>
<dbReference type="SUPFAM" id="SSF55486">
    <property type="entry name" value="Metalloproteases ('zincins'), catalytic domain"/>
    <property type="match status" value="1"/>
</dbReference>
<keyword evidence="8 14" id="KW-0862">Zinc</keyword>
<accession>A0A914WHK8</accession>
<dbReference type="GO" id="GO:0004222">
    <property type="term" value="F:metalloendopeptidase activity"/>
    <property type="evidence" value="ECO:0007669"/>
    <property type="project" value="UniProtKB-UniRule"/>
</dbReference>
<evidence type="ECO:0000256" key="1">
    <source>
        <dbReference type="ARBA" id="ARBA00004613"/>
    </source>
</evidence>
<evidence type="ECO:0000256" key="12">
    <source>
        <dbReference type="PIRNR" id="PIRNR036365"/>
    </source>
</evidence>
<evidence type="ECO:0000313" key="18">
    <source>
        <dbReference type="Proteomes" id="UP000887566"/>
    </source>
</evidence>
<keyword evidence="7 14" id="KW-0378">Hydrolase</keyword>
<dbReference type="InterPro" id="IPR017050">
    <property type="entry name" value="Metallopeptidase_nem"/>
</dbReference>
<feature type="binding site" evidence="14">
    <location>
        <position position="245"/>
    </location>
    <ligand>
        <name>Zn(2+)</name>
        <dbReference type="ChEBI" id="CHEBI:29105"/>
        <note>catalytic</note>
    </ligand>
</feature>
<evidence type="ECO:0000259" key="17">
    <source>
        <dbReference type="PROSITE" id="PS51864"/>
    </source>
</evidence>
<dbReference type="InterPro" id="IPR024079">
    <property type="entry name" value="MetalloPept_cat_dom_sf"/>
</dbReference>
<dbReference type="GO" id="GO:0008270">
    <property type="term" value="F:zinc ion binding"/>
    <property type="evidence" value="ECO:0007669"/>
    <property type="project" value="UniProtKB-UniRule"/>
</dbReference>
<dbReference type="Gene3D" id="2.60.120.290">
    <property type="entry name" value="Spermadhesin, CUB domain"/>
    <property type="match status" value="1"/>
</dbReference>
<feature type="active site" evidence="14">
    <location>
        <position position="236"/>
    </location>
</feature>
<reference evidence="19" key="1">
    <citation type="submission" date="2022-11" db="UniProtKB">
        <authorList>
            <consortium name="WormBaseParasite"/>
        </authorList>
    </citation>
    <scope>IDENTIFICATION</scope>
</reference>
<keyword evidence="4 14" id="KW-0645">Protease</keyword>
<dbReference type="GO" id="GO:0005576">
    <property type="term" value="C:extracellular region"/>
    <property type="evidence" value="ECO:0007669"/>
    <property type="project" value="UniProtKB-SubCell"/>
</dbReference>
<feature type="signal peptide" evidence="12 15">
    <location>
        <begin position="1"/>
        <end position="19"/>
    </location>
</feature>
<keyword evidence="18" id="KW-1185">Reference proteome</keyword>
<dbReference type="FunFam" id="3.40.390.10:FF:000028">
    <property type="entry name" value="Zinc metalloproteinase"/>
    <property type="match status" value="1"/>
</dbReference>
<dbReference type="GO" id="GO:0006508">
    <property type="term" value="P:proteolysis"/>
    <property type="evidence" value="ECO:0007669"/>
    <property type="project" value="UniProtKB-KW"/>
</dbReference>
<evidence type="ECO:0000259" key="16">
    <source>
        <dbReference type="PROSITE" id="PS01180"/>
    </source>
</evidence>
<keyword evidence="3" id="KW-0245">EGF-like domain</keyword>
<evidence type="ECO:0000256" key="15">
    <source>
        <dbReference type="RuleBase" id="RU361183"/>
    </source>
</evidence>
<dbReference type="Gene3D" id="3.40.390.10">
    <property type="entry name" value="Collagenase (Catalytic Domain)"/>
    <property type="match status" value="1"/>
</dbReference>
<dbReference type="CDD" id="cd04280">
    <property type="entry name" value="ZnMc_astacin_like"/>
    <property type="match status" value="1"/>
</dbReference>
<keyword evidence="10" id="KW-1015">Disulfide bond</keyword>
<keyword evidence="2 12" id="KW-0964">Secreted</keyword>
<evidence type="ECO:0000256" key="14">
    <source>
        <dbReference type="PROSITE-ProRule" id="PRU01211"/>
    </source>
</evidence>
<dbReference type="GO" id="GO:0018996">
    <property type="term" value="P:molting cycle, collagen and cuticulin-based cuticle"/>
    <property type="evidence" value="ECO:0007669"/>
    <property type="project" value="InterPro"/>
</dbReference>